<proteinExistence type="predicted"/>
<feature type="domain" description="HTH gntR-type" evidence="4">
    <location>
        <begin position="9"/>
        <end position="77"/>
    </location>
</feature>
<dbReference type="PATRIC" id="fig|1121362.3.peg.2148"/>
<evidence type="ECO:0000256" key="2">
    <source>
        <dbReference type="ARBA" id="ARBA00023125"/>
    </source>
</evidence>
<dbReference type="Gene3D" id="3.40.1410.10">
    <property type="entry name" value="Chorismate lyase-like"/>
    <property type="match status" value="1"/>
</dbReference>
<dbReference type="PROSITE" id="PS50949">
    <property type="entry name" value="HTH_GNTR"/>
    <property type="match status" value="1"/>
</dbReference>
<dbReference type="STRING" id="1121362.A605_10600"/>
<dbReference type="eggNOG" id="COG2188">
    <property type="taxonomic scope" value="Bacteria"/>
</dbReference>
<dbReference type="SUPFAM" id="SSF64288">
    <property type="entry name" value="Chorismate lyase-like"/>
    <property type="match status" value="1"/>
</dbReference>
<dbReference type="GO" id="GO:0045892">
    <property type="term" value="P:negative regulation of DNA-templated transcription"/>
    <property type="evidence" value="ECO:0007669"/>
    <property type="project" value="TreeGrafter"/>
</dbReference>
<dbReference type="GO" id="GO:0003677">
    <property type="term" value="F:DNA binding"/>
    <property type="evidence" value="ECO:0007669"/>
    <property type="project" value="UniProtKB-KW"/>
</dbReference>
<dbReference type="SMART" id="SM00345">
    <property type="entry name" value="HTH_GNTR"/>
    <property type="match status" value="1"/>
</dbReference>
<evidence type="ECO:0000256" key="3">
    <source>
        <dbReference type="ARBA" id="ARBA00023163"/>
    </source>
</evidence>
<dbReference type="AlphaFoldDB" id="M1P027"/>
<keyword evidence="6" id="KW-1185">Reference proteome</keyword>
<dbReference type="InterPro" id="IPR036390">
    <property type="entry name" value="WH_DNA-bd_sf"/>
</dbReference>
<reference evidence="5 6" key="1">
    <citation type="journal article" date="2012" name="Stand. Genomic Sci.">
        <title>Genome sequence of the halotolerant bacterium Corynebacterium halotolerans type strain YIM 70093(T) (= DSM 44683(T)).</title>
        <authorList>
            <person name="Ruckert C."/>
            <person name="Albersmeier A."/>
            <person name="Al-Dilaimi A."/>
            <person name="Niehaus K."/>
            <person name="Szczepanowski R."/>
            <person name="Kalinowski J."/>
        </authorList>
    </citation>
    <scope>NUCLEOTIDE SEQUENCE [LARGE SCALE GENOMIC DNA]</scope>
    <source>
        <strain evidence="5">YIM 70093</strain>
    </source>
</reference>
<evidence type="ECO:0000313" key="6">
    <source>
        <dbReference type="Proteomes" id="UP000011723"/>
    </source>
</evidence>
<dbReference type="HOGENOM" id="CLU_063236_2_2_11"/>
<gene>
    <name evidence="5" type="ORF">A605_10600</name>
</gene>
<dbReference type="RefSeq" id="WP_015401536.1">
    <property type="nucleotide sequence ID" value="NC_020302.1"/>
</dbReference>
<dbReference type="KEGG" id="chn:A605_10600"/>
<evidence type="ECO:0000256" key="1">
    <source>
        <dbReference type="ARBA" id="ARBA00023015"/>
    </source>
</evidence>
<dbReference type="Proteomes" id="UP000011723">
    <property type="component" value="Chromosome"/>
</dbReference>
<keyword evidence="3" id="KW-0804">Transcription</keyword>
<name>M1P027_9CORY</name>
<dbReference type="SMART" id="SM00866">
    <property type="entry name" value="UTRA"/>
    <property type="match status" value="1"/>
</dbReference>
<protein>
    <recommendedName>
        <fullName evidence="4">HTH gntR-type domain-containing protein</fullName>
    </recommendedName>
</protein>
<dbReference type="PRINTS" id="PR00035">
    <property type="entry name" value="HTHGNTR"/>
</dbReference>
<keyword evidence="1" id="KW-0805">Transcription regulation</keyword>
<dbReference type="GO" id="GO:0003700">
    <property type="term" value="F:DNA-binding transcription factor activity"/>
    <property type="evidence" value="ECO:0007669"/>
    <property type="project" value="InterPro"/>
</dbReference>
<dbReference type="Pfam" id="PF00392">
    <property type="entry name" value="GntR"/>
    <property type="match status" value="1"/>
</dbReference>
<dbReference type="InterPro" id="IPR000524">
    <property type="entry name" value="Tscrpt_reg_HTH_GntR"/>
</dbReference>
<dbReference type="InterPro" id="IPR028978">
    <property type="entry name" value="Chorismate_lyase_/UTRA_dom_sf"/>
</dbReference>
<evidence type="ECO:0000259" key="4">
    <source>
        <dbReference type="PROSITE" id="PS50949"/>
    </source>
</evidence>
<dbReference type="InterPro" id="IPR036388">
    <property type="entry name" value="WH-like_DNA-bd_sf"/>
</dbReference>
<dbReference type="PANTHER" id="PTHR44846">
    <property type="entry name" value="MANNOSYL-D-GLYCERATE TRANSPORT/METABOLISM SYSTEM REPRESSOR MNGR-RELATED"/>
    <property type="match status" value="1"/>
</dbReference>
<accession>M1P027</accession>
<dbReference type="Pfam" id="PF07702">
    <property type="entry name" value="UTRA"/>
    <property type="match status" value="1"/>
</dbReference>
<organism evidence="5 6">
    <name type="scientific">Corynebacterium halotolerans YIM 70093 = DSM 44683</name>
    <dbReference type="NCBI Taxonomy" id="1121362"/>
    <lineage>
        <taxon>Bacteria</taxon>
        <taxon>Bacillati</taxon>
        <taxon>Actinomycetota</taxon>
        <taxon>Actinomycetes</taxon>
        <taxon>Mycobacteriales</taxon>
        <taxon>Corynebacteriaceae</taxon>
        <taxon>Corynebacterium</taxon>
    </lineage>
</organism>
<dbReference type="InterPro" id="IPR050679">
    <property type="entry name" value="Bact_HTH_transcr_reg"/>
</dbReference>
<evidence type="ECO:0000313" key="5">
    <source>
        <dbReference type="EMBL" id="AGF73120.1"/>
    </source>
</evidence>
<dbReference type="Gene3D" id="1.10.10.10">
    <property type="entry name" value="Winged helix-like DNA-binding domain superfamily/Winged helix DNA-binding domain"/>
    <property type="match status" value="1"/>
</dbReference>
<dbReference type="CDD" id="cd07377">
    <property type="entry name" value="WHTH_GntR"/>
    <property type="match status" value="1"/>
</dbReference>
<sequence>MSQVSEARLQQYEEIAAHLRAAIRDGEYAPGEPLPSEAELCRRFETARGTVRQAMATLRNEGLISSGQGRRSRVLDTVPSQSFDGVISFTQWCVSSGITPGQQTQWVTRRPADAGLAAALDIPDRAPVVSVFRLRLMDGTPAMVERLNYPLEAGQHILSFDPDSGSIYQRLLDSGVDIDHATRTIDAVGATAEDAALLEVPEGTPLLRVRRRAFTGEGTPVESSDDRYLPDKASFTLNSIRGNNPSSVSMIHGEMAR</sequence>
<dbReference type="SUPFAM" id="SSF46785">
    <property type="entry name" value="Winged helix' DNA-binding domain"/>
    <property type="match status" value="1"/>
</dbReference>
<dbReference type="PANTHER" id="PTHR44846:SF17">
    <property type="entry name" value="GNTR-FAMILY TRANSCRIPTIONAL REGULATOR"/>
    <property type="match status" value="1"/>
</dbReference>
<keyword evidence="2" id="KW-0238">DNA-binding</keyword>
<dbReference type="InterPro" id="IPR011663">
    <property type="entry name" value="UTRA"/>
</dbReference>
<dbReference type="EMBL" id="CP003697">
    <property type="protein sequence ID" value="AGF73120.1"/>
    <property type="molecule type" value="Genomic_DNA"/>
</dbReference>